<keyword evidence="6" id="KW-0145">Chemotaxis</keyword>
<keyword evidence="5" id="KW-1003">Cell membrane</keyword>
<dbReference type="GO" id="GO:0006935">
    <property type="term" value="P:chemotaxis"/>
    <property type="evidence" value="ECO:0007669"/>
    <property type="project" value="UniProtKB-KW"/>
</dbReference>
<evidence type="ECO:0000256" key="5">
    <source>
        <dbReference type="ARBA" id="ARBA00022475"/>
    </source>
</evidence>
<evidence type="ECO:0000313" key="14">
    <source>
        <dbReference type="Proteomes" id="UP000233491"/>
    </source>
</evidence>
<evidence type="ECO:0000256" key="4">
    <source>
        <dbReference type="ARBA" id="ARBA00022448"/>
    </source>
</evidence>
<keyword evidence="11" id="KW-0175">Coiled coil</keyword>
<evidence type="ECO:0000256" key="6">
    <source>
        <dbReference type="ARBA" id="ARBA00022500"/>
    </source>
</evidence>
<keyword evidence="9" id="KW-0472">Membrane</keyword>
<evidence type="ECO:0000256" key="8">
    <source>
        <dbReference type="ARBA" id="ARBA00022927"/>
    </source>
</evidence>
<dbReference type="Proteomes" id="UP000233491">
    <property type="component" value="Unassembled WGS sequence"/>
</dbReference>
<organism evidence="13 14">
    <name type="scientific">Pleomorphomonas diazotrophica</name>
    <dbReference type="NCBI Taxonomy" id="1166257"/>
    <lineage>
        <taxon>Bacteria</taxon>
        <taxon>Pseudomonadati</taxon>
        <taxon>Pseudomonadota</taxon>
        <taxon>Alphaproteobacteria</taxon>
        <taxon>Hyphomicrobiales</taxon>
        <taxon>Pleomorphomonadaceae</taxon>
        <taxon>Pleomorphomonas</taxon>
    </lineage>
</organism>
<evidence type="ECO:0000256" key="1">
    <source>
        <dbReference type="ARBA" id="ARBA00004413"/>
    </source>
</evidence>
<sequence>MKSRNSLIRLKRFQVDEKRRQVMQIEMMIAEFERMASELDEQILAEQKRSGITDITHFAYPTFAKAAMTRRDNLMGSANDLRGQLDAAQAALSEAVEEMKKIELLEERDQLREKTAQEAAEQDALDEVAGRRSYHHAG</sequence>
<feature type="region of interest" description="Disordered" evidence="12">
    <location>
        <begin position="113"/>
        <end position="138"/>
    </location>
</feature>
<keyword evidence="14" id="KW-1185">Reference proteome</keyword>
<evidence type="ECO:0000256" key="11">
    <source>
        <dbReference type="SAM" id="Coils"/>
    </source>
</evidence>
<evidence type="ECO:0000313" key="13">
    <source>
        <dbReference type="EMBL" id="PKR88235.1"/>
    </source>
</evidence>
<dbReference type="EMBL" id="PJNW01000013">
    <property type="protein sequence ID" value="PKR88235.1"/>
    <property type="molecule type" value="Genomic_DNA"/>
</dbReference>
<comment type="similarity">
    <text evidence="2">Belongs to the FliJ family.</text>
</comment>
<keyword evidence="10" id="KW-1006">Bacterial flagellum protein export</keyword>
<dbReference type="GO" id="GO:0015031">
    <property type="term" value="P:protein transport"/>
    <property type="evidence" value="ECO:0007669"/>
    <property type="project" value="UniProtKB-KW"/>
</dbReference>
<dbReference type="GO" id="GO:0071973">
    <property type="term" value="P:bacterial-type flagellum-dependent cell motility"/>
    <property type="evidence" value="ECO:0007669"/>
    <property type="project" value="InterPro"/>
</dbReference>
<comment type="subcellular location">
    <subcellularLocation>
        <location evidence="1">Cell membrane</location>
        <topology evidence="1">Peripheral membrane protein</topology>
        <orientation evidence="1">Cytoplasmic side</orientation>
    </subcellularLocation>
</comment>
<keyword evidence="13" id="KW-0966">Cell projection</keyword>
<dbReference type="RefSeq" id="WP_101290302.1">
    <property type="nucleotide sequence ID" value="NZ_FOUQ01000014.1"/>
</dbReference>
<dbReference type="Gene3D" id="1.10.287.1700">
    <property type="match status" value="1"/>
</dbReference>
<evidence type="ECO:0000256" key="2">
    <source>
        <dbReference type="ARBA" id="ARBA00010004"/>
    </source>
</evidence>
<evidence type="ECO:0000256" key="7">
    <source>
        <dbReference type="ARBA" id="ARBA00022795"/>
    </source>
</evidence>
<evidence type="ECO:0000256" key="10">
    <source>
        <dbReference type="ARBA" id="ARBA00023225"/>
    </source>
</evidence>
<dbReference type="OrthoDB" id="7871364at2"/>
<dbReference type="NCBIfam" id="TIGR02473">
    <property type="entry name" value="flagell_FliJ"/>
    <property type="match status" value="1"/>
</dbReference>
<keyword evidence="8" id="KW-0653">Protein transport</keyword>
<accession>A0A1I4W0D5</accession>
<dbReference type="InterPro" id="IPR053716">
    <property type="entry name" value="Flag_assembly_chemotaxis_eff"/>
</dbReference>
<evidence type="ECO:0000256" key="12">
    <source>
        <dbReference type="SAM" id="MobiDB-lite"/>
    </source>
</evidence>
<reference evidence="13 14" key="1">
    <citation type="submission" date="2017-12" db="EMBL/GenBank/DDBJ databases">
        <title>Anaerobic carbon monoxide metabolism by Pleomorphomonas carboxyditropha sp. nov., a new mesophilic hydrogenogenic carboxidotroph.</title>
        <authorList>
            <person name="Esquivel-Elizondo S."/>
            <person name="Krajmalnik-Brown R."/>
        </authorList>
    </citation>
    <scope>NUCLEOTIDE SEQUENCE [LARGE SCALE GENOMIC DNA]</scope>
    <source>
        <strain evidence="13 14">R5-392</strain>
    </source>
</reference>
<dbReference type="GO" id="GO:0005886">
    <property type="term" value="C:plasma membrane"/>
    <property type="evidence" value="ECO:0007669"/>
    <property type="project" value="UniProtKB-SubCell"/>
</dbReference>
<dbReference type="Pfam" id="PF02050">
    <property type="entry name" value="FliJ"/>
    <property type="match status" value="1"/>
</dbReference>
<gene>
    <name evidence="13" type="primary">fliJ</name>
    <name evidence="13" type="ORF">CXZ10_15675</name>
</gene>
<dbReference type="GO" id="GO:0044781">
    <property type="term" value="P:bacterial-type flagellum organization"/>
    <property type="evidence" value="ECO:0007669"/>
    <property type="project" value="UniProtKB-KW"/>
</dbReference>
<dbReference type="InterPro" id="IPR012823">
    <property type="entry name" value="Flagell_FliJ"/>
</dbReference>
<evidence type="ECO:0000256" key="9">
    <source>
        <dbReference type="ARBA" id="ARBA00023136"/>
    </source>
</evidence>
<proteinExistence type="inferred from homology"/>
<feature type="coiled-coil region" evidence="11">
    <location>
        <begin position="15"/>
        <end position="49"/>
    </location>
</feature>
<comment type="caution">
    <text evidence="13">The sequence shown here is derived from an EMBL/GenBank/DDBJ whole genome shotgun (WGS) entry which is preliminary data.</text>
</comment>
<keyword evidence="13" id="KW-0282">Flagellum</keyword>
<keyword evidence="13" id="KW-0969">Cilium</keyword>
<keyword evidence="7" id="KW-1005">Bacterial flagellum biogenesis</keyword>
<name>A0A1I4W0D5_9HYPH</name>
<protein>
    <recommendedName>
        <fullName evidence="3">Flagellar FliJ protein</fullName>
    </recommendedName>
</protein>
<dbReference type="AlphaFoldDB" id="A0A1I4W0D5"/>
<dbReference type="GO" id="GO:0009288">
    <property type="term" value="C:bacterial-type flagellum"/>
    <property type="evidence" value="ECO:0007669"/>
    <property type="project" value="InterPro"/>
</dbReference>
<keyword evidence="4" id="KW-0813">Transport</keyword>
<evidence type="ECO:0000256" key="3">
    <source>
        <dbReference type="ARBA" id="ARBA00020392"/>
    </source>
</evidence>